<keyword evidence="1" id="KW-0732">Signal</keyword>
<reference evidence="2 3" key="1">
    <citation type="submission" date="2023-04" db="EMBL/GenBank/DDBJ databases">
        <title>Complete genome sequence of Alisedimentitalea scapharcae.</title>
        <authorList>
            <person name="Rong J.-C."/>
            <person name="Yi M.-L."/>
            <person name="Zhao Q."/>
        </authorList>
    </citation>
    <scope>NUCLEOTIDE SEQUENCE [LARGE SCALE GENOMIC DNA]</scope>
    <source>
        <strain evidence="2 3">KCTC 42119</strain>
    </source>
</reference>
<sequence length="165" mass="16651">MKTKLYILALASLGLAACSQPQGAGFSGIGFEGGAVAGAAPVSETRLSTSQVRPLPFHQATSGSGTLSDMAEIAIRTGGTVPGRSTLVQVSGQPLAMSLVQVDQTPFAVLRVPSGQSTARMDKRTQTAFAEQLGGLTGCKPASGVYGLGNPKRDLSGLAAALDCS</sequence>
<gene>
    <name evidence="2" type="ORF">QEZ52_06850</name>
</gene>
<evidence type="ECO:0008006" key="4">
    <source>
        <dbReference type="Google" id="ProtNLM"/>
    </source>
</evidence>
<feature type="chain" id="PRO_5047275338" description="Lipoprotein" evidence="1">
    <location>
        <begin position="25"/>
        <end position="165"/>
    </location>
</feature>
<accession>A0ABZ2XVX7</accession>
<dbReference type="EMBL" id="CP123584">
    <property type="protein sequence ID" value="WZK90256.1"/>
    <property type="molecule type" value="Genomic_DNA"/>
</dbReference>
<name>A0ABZ2XVX7_9RHOB</name>
<dbReference type="Proteomes" id="UP001623232">
    <property type="component" value="Chromosome"/>
</dbReference>
<keyword evidence="3" id="KW-1185">Reference proteome</keyword>
<dbReference type="RefSeq" id="WP_406648842.1">
    <property type="nucleotide sequence ID" value="NZ_CP123584.1"/>
</dbReference>
<feature type="signal peptide" evidence="1">
    <location>
        <begin position="1"/>
        <end position="24"/>
    </location>
</feature>
<evidence type="ECO:0000313" key="3">
    <source>
        <dbReference type="Proteomes" id="UP001623232"/>
    </source>
</evidence>
<proteinExistence type="predicted"/>
<protein>
    <recommendedName>
        <fullName evidence="4">Lipoprotein</fullName>
    </recommendedName>
</protein>
<evidence type="ECO:0000256" key="1">
    <source>
        <dbReference type="SAM" id="SignalP"/>
    </source>
</evidence>
<organism evidence="2 3">
    <name type="scientific">Aliisedimentitalea scapharcae</name>
    <dbReference type="NCBI Taxonomy" id="1524259"/>
    <lineage>
        <taxon>Bacteria</taxon>
        <taxon>Pseudomonadati</taxon>
        <taxon>Pseudomonadota</taxon>
        <taxon>Alphaproteobacteria</taxon>
        <taxon>Rhodobacterales</taxon>
        <taxon>Roseobacteraceae</taxon>
        <taxon>Aliisedimentitalea</taxon>
    </lineage>
</organism>
<dbReference type="PROSITE" id="PS51257">
    <property type="entry name" value="PROKAR_LIPOPROTEIN"/>
    <property type="match status" value="1"/>
</dbReference>
<evidence type="ECO:0000313" key="2">
    <source>
        <dbReference type="EMBL" id="WZK90256.1"/>
    </source>
</evidence>